<accession>A0A8S1PTL7</accession>
<evidence type="ECO:0000313" key="4">
    <source>
        <dbReference type="Proteomes" id="UP000688137"/>
    </source>
</evidence>
<protein>
    <recommendedName>
        <fullName evidence="5">Transmembrane protein</fullName>
    </recommendedName>
</protein>
<feature type="chain" id="PRO_5035780447" description="Transmembrane protein" evidence="2">
    <location>
        <begin position="31"/>
        <end position="185"/>
    </location>
</feature>
<keyword evidence="4" id="KW-1185">Reference proteome</keyword>
<feature type="transmembrane region" description="Helical" evidence="1">
    <location>
        <begin position="165"/>
        <end position="184"/>
    </location>
</feature>
<keyword evidence="1" id="KW-0472">Membrane</keyword>
<evidence type="ECO:0000256" key="1">
    <source>
        <dbReference type="SAM" id="Phobius"/>
    </source>
</evidence>
<dbReference type="EMBL" id="CAJJDM010000133">
    <property type="protein sequence ID" value="CAD8106324.1"/>
    <property type="molecule type" value="Genomic_DNA"/>
</dbReference>
<evidence type="ECO:0000313" key="3">
    <source>
        <dbReference type="EMBL" id="CAD8106324.1"/>
    </source>
</evidence>
<evidence type="ECO:0008006" key="5">
    <source>
        <dbReference type="Google" id="ProtNLM"/>
    </source>
</evidence>
<keyword evidence="2" id="KW-0732">Signal</keyword>
<sequence>MSYLEYQMGNQKYIMFLIFSIGLLVQIVNSNQNCASIMMLEKCENRQDCQVINQKCINRWKQCDQIQNASVKKCKKFNCEYDELLYLCKEPYFQKSILEQKIQESTNKKSFNSLGNRKQQRKFKNLEKCNKNEVIQQETYSKLELKAIKQQISEINNTQFEQLNFIINFATTFSLSYMIINLIIQ</sequence>
<gene>
    <name evidence="3" type="ORF">PPRIM_AZ9-3.1.T1300064</name>
</gene>
<evidence type="ECO:0000256" key="2">
    <source>
        <dbReference type="SAM" id="SignalP"/>
    </source>
</evidence>
<keyword evidence="1" id="KW-1133">Transmembrane helix</keyword>
<proteinExistence type="predicted"/>
<reference evidence="3" key="1">
    <citation type="submission" date="2021-01" db="EMBL/GenBank/DDBJ databases">
        <authorList>
            <consortium name="Genoscope - CEA"/>
            <person name="William W."/>
        </authorList>
    </citation>
    <scope>NUCLEOTIDE SEQUENCE</scope>
</reference>
<keyword evidence="1" id="KW-0812">Transmembrane</keyword>
<dbReference type="AlphaFoldDB" id="A0A8S1PTL7"/>
<comment type="caution">
    <text evidence="3">The sequence shown here is derived from an EMBL/GenBank/DDBJ whole genome shotgun (WGS) entry which is preliminary data.</text>
</comment>
<dbReference type="Proteomes" id="UP000688137">
    <property type="component" value="Unassembled WGS sequence"/>
</dbReference>
<organism evidence="3 4">
    <name type="scientific">Paramecium primaurelia</name>
    <dbReference type="NCBI Taxonomy" id="5886"/>
    <lineage>
        <taxon>Eukaryota</taxon>
        <taxon>Sar</taxon>
        <taxon>Alveolata</taxon>
        <taxon>Ciliophora</taxon>
        <taxon>Intramacronucleata</taxon>
        <taxon>Oligohymenophorea</taxon>
        <taxon>Peniculida</taxon>
        <taxon>Parameciidae</taxon>
        <taxon>Paramecium</taxon>
    </lineage>
</organism>
<feature type="signal peptide" evidence="2">
    <location>
        <begin position="1"/>
        <end position="30"/>
    </location>
</feature>
<name>A0A8S1PTL7_PARPR</name>